<dbReference type="PROSITE" id="PS00409">
    <property type="entry name" value="PROKAR_NTER_METHYL"/>
    <property type="match status" value="1"/>
</dbReference>
<dbReference type="EMBL" id="JADCLJ010000019">
    <property type="protein sequence ID" value="MBE4907949.1"/>
    <property type="molecule type" value="Genomic_DNA"/>
</dbReference>
<protein>
    <submittedName>
        <fullName evidence="4">Type II secretion system protein</fullName>
    </submittedName>
</protein>
<evidence type="ECO:0000313" key="5">
    <source>
        <dbReference type="Proteomes" id="UP001516662"/>
    </source>
</evidence>
<organism evidence="4 5">
    <name type="scientific">Litchfieldia luteola</name>
    <dbReference type="NCBI Taxonomy" id="682179"/>
    <lineage>
        <taxon>Bacteria</taxon>
        <taxon>Bacillati</taxon>
        <taxon>Bacillota</taxon>
        <taxon>Bacilli</taxon>
        <taxon>Bacillales</taxon>
        <taxon>Bacillaceae</taxon>
        <taxon>Litchfieldia</taxon>
    </lineage>
</organism>
<evidence type="ECO:0000313" key="4">
    <source>
        <dbReference type="EMBL" id="MBE4907949.1"/>
    </source>
</evidence>
<keyword evidence="5" id="KW-1185">Reference proteome</keyword>
<gene>
    <name evidence="4" type="ORF">IMZ08_07775</name>
</gene>
<keyword evidence="3" id="KW-0812">Transmembrane</keyword>
<evidence type="ECO:0000256" key="2">
    <source>
        <dbReference type="ARBA" id="ARBA00023287"/>
    </source>
</evidence>
<comment type="subcellular location">
    <subcellularLocation>
        <location evidence="1">Cell surface</location>
    </subcellularLocation>
</comment>
<dbReference type="InterPro" id="IPR012902">
    <property type="entry name" value="N_methyl_site"/>
</dbReference>
<dbReference type="RefSeq" id="WP_193535421.1">
    <property type="nucleotide sequence ID" value="NZ_JADCLJ010000019.1"/>
</dbReference>
<keyword evidence="2" id="KW-0178">Competence</keyword>
<evidence type="ECO:0000256" key="1">
    <source>
        <dbReference type="ARBA" id="ARBA00004241"/>
    </source>
</evidence>
<keyword evidence="3" id="KW-0472">Membrane</keyword>
<name>A0ABR9QID9_9BACI</name>
<keyword evidence="3" id="KW-1133">Transmembrane helix</keyword>
<feature type="transmembrane region" description="Helical" evidence="3">
    <location>
        <begin position="12"/>
        <end position="35"/>
    </location>
</feature>
<reference evidence="4 5" key="1">
    <citation type="submission" date="2020-10" db="EMBL/GenBank/DDBJ databases">
        <title>Bacillus sp. HD4P25, an endophyte from a halophyte.</title>
        <authorList>
            <person name="Sun J.-Q."/>
        </authorList>
    </citation>
    <scope>NUCLEOTIDE SEQUENCE [LARGE SCALE GENOMIC DNA]</scope>
    <source>
        <strain evidence="4 5">YIM 93174</strain>
    </source>
</reference>
<comment type="caution">
    <text evidence="4">The sequence shown here is derived from an EMBL/GenBank/DDBJ whole genome shotgun (WGS) entry which is preliminary data.</text>
</comment>
<evidence type="ECO:0000256" key="3">
    <source>
        <dbReference type="SAM" id="Phobius"/>
    </source>
</evidence>
<sequence length="110" mass="12819">MLRKCERGFSLLEVLVSFSVWLLLFTTLIPSFVLVKQERANILFVNTANQLIFEELMAIKNNSGVKENKTVSRNGISYTLEWSAVDETKVCVRWEDKRKRPEERCGYTNQ</sequence>
<dbReference type="Proteomes" id="UP001516662">
    <property type="component" value="Unassembled WGS sequence"/>
</dbReference>
<accession>A0ABR9QID9</accession>
<proteinExistence type="predicted"/>